<gene>
    <name evidence="1" type="ORF">DXG03_002016</name>
</gene>
<dbReference type="EMBL" id="JABCKV010000150">
    <property type="protein sequence ID" value="KAG5642871.1"/>
    <property type="molecule type" value="Genomic_DNA"/>
</dbReference>
<dbReference type="OrthoDB" id="2921803at2759"/>
<name>A0A9P7KCH8_9AGAR</name>
<comment type="caution">
    <text evidence="1">The sequence shown here is derived from an EMBL/GenBank/DDBJ whole genome shotgun (WGS) entry which is preliminary data.</text>
</comment>
<reference evidence="1" key="2">
    <citation type="submission" date="2021-10" db="EMBL/GenBank/DDBJ databases">
        <title>Phylogenomics reveals ancestral predisposition of the termite-cultivated fungus Termitomyces towards a domesticated lifestyle.</title>
        <authorList>
            <person name="Auxier B."/>
            <person name="Grum-Grzhimaylo A."/>
            <person name="Cardenas M.E."/>
            <person name="Lodge J.D."/>
            <person name="Laessoe T."/>
            <person name="Pedersen O."/>
            <person name="Smith M.E."/>
            <person name="Kuyper T.W."/>
            <person name="Franco-Molano E.A."/>
            <person name="Baroni T.J."/>
            <person name="Aanen D.K."/>
        </authorList>
    </citation>
    <scope>NUCLEOTIDE SEQUENCE</scope>
    <source>
        <strain evidence="1">AP01</strain>
        <tissue evidence="1">Mycelium</tissue>
    </source>
</reference>
<sequence>MPPELIDSIIDHAHADPALLAACSLVSKAWFPAARHHLFSNAKLDAKNAPSFVNLIDSTFSTVAPFVRHIDAKDNCEGSRWVDSLFANLTSLPSVTSISLISSCDSPISQITLFTLCSFDRLVELKLAECEFGNFTEVQQLICSFPMLQSLYLEADWPEPNSIDPTVASPSPHLRELYLRCEMSHVLAWFLTQPSVAPVSKLTLHGLDAADLPVVSLYLQTLGPVLTHLTIPHIGSVVDSLSTDLNLSHNTGLRYLQIGIDADIAYLCMARALLSQVASPSFDEVELSFYSVRQGPKVARQWAELDALLNTPPLSSMTRATISTMSGSSLAKEVLPLSYERNILHVRRQ</sequence>
<organism evidence="1 2">
    <name type="scientific">Asterophora parasitica</name>
    <dbReference type="NCBI Taxonomy" id="117018"/>
    <lineage>
        <taxon>Eukaryota</taxon>
        <taxon>Fungi</taxon>
        <taxon>Dikarya</taxon>
        <taxon>Basidiomycota</taxon>
        <taxon>Agaricomycotina</taxon>
        <taxon>Agaricomycetes</taxon>
        <taxon>Agaricomycetidae</taxon>
        <taxon>Agaricales</taxon>
        <taxon>Tricholomatineae</taxon>
        <taxon>Lyophyllaceae</taxon>
        <taxon>Asterophora</taxon>
    </lineage>
</organism>
<keyword evidence="2" id="KW-1185">Reference proteome</keyword>
<accession>A0A9P7KCH8</accession>
<dbReference type="Gene3D" id="3.80.10.10">
    <property type="entry name" value="Ribonuclease Inhibitor"/>
    <property type="match status" value="1"/>
</dbReference>
<evidence type="ECO:0000313" key="2">
    <source>
        <dbReference type="Proteomes" id="UP000775547"/>
    </source>
</evidence>
<dbReference type="InterPro" id="IPR032675">
    <property type="entry name" value="LRR_dom_sf"/>
</dbReference>
<evidence type="ECO:0008006" key="3">
    <source>
        <dbReference type="Google" id="ProtNLM"/>
    </source>
</evidence>
<dbReference type="SUPFAM" id="SSF52047">
    <property type="entry name" value="RNI-like"/>
    <property type="match status" value="1"/>
</dbReference>
<protein>
    <recommendedName>
        <fullName evidence="3">F-box domain-containing protein</fullName>
    </recommendedName>
</protein>
<proteinExistence type="predicted"/>
<reference evidence="1" key="1">
    <citation type="submission" date="2020-07" db="EMBL/GenBank/DDBJ databases">
        <authorList>
            <person name="Nieuwenhuis M."/>
            <person name="Van De Peppel L.J.J."/>
        </authorList>
    </citation>
    <scope>NUCLEOTIDE SEQUENCE</scope>
    <source>
        <strain evidence="1">AP01</strain>
        <tissue evidence="1">Mycelium</tissue>
    </source>
</reference>
<evidence type="ECO:0000313" key="1">
    <source>
        <dbReference type="EMBL" id="KAG5642871.1"/>
    </source>
</evidence>
<dbReference type="AlphaFoldDB" id="A0A9P7KCH8"/>
<dbReference type="Proteomes" id="UP000775547">
    <property type="component" value="Unassembled WGS sequence"/>
</dbReference>